<gene>
    <name evidence="4" type="ORF">HG15A2_02810</name>
</gene>
<evidence type="ECO:0000256" key="2">
    <source>
        <dbReference type="SAM" id="SignalP"/>
    </source>
</evidence>
<evidence type="ECO:0000259" key="3">
    <source>
        <dbReference type="Pfam" id="PF01471"/>
    </source>
</evidence>
<sequence precursor="true">MIDRCRKLTVVLVASSALHLIACGALQPAIAGDLDFFGRSGNAIELDFGNLAGVPSGANFSGLSLSGFSGHTVRTSSELQQGSFASDGRLWVFPNPTRDTPTLGDTDPAARGFQGTLNGSLLIDGQPKKFSATVRPGYTGAGTGSVGQSLESLNDPANNRLFVAEQQHRLNYFGFVPQGGGSLVVDGVFGANTDEAVRTFQAAFVAGINTTQASVDGIVGPNTAGWLNAANAPTWEELIDPDPQVPGTFSVAGAIGDFDILPGRDPGTNARTGNTPQPERFGTSWAHELWRNGSAAAKTATSITQLMNAMSTFDGYGSSAAHSTHRVGMDIDMHTNSSTHNFGDGSTSRAEIEVISTAVAYIDAGASAGSDSGRIIRIITSNEDIYDGIRAARPGTALYLDPSSVHTHHLHLDVGSPTREAGVADTPGDFDFDDAVNGFDFLTWQHGVTASSLSSTELAAWQSNFGASPALTAQLASVPEPSTLVLLLCWIIPVARRRKQRSSGFVRNAPLAGVTVSPGACGWSCTWGLF</sequence>
<dbReference type="InterPro" id="IPR036365">
    <property type="entry name" value="PGBD-like_sf"/>
</dbReference>
<dbReference type="InterPro" id="IPR002477">
    <property type="entry name" value="Peptidoglycan-bd-like"/>
</dbReference>
<dbReference type="InterPro" id="IPR036366">
    <property type="entry name" value="PGBDSf"/>
</dbReference>
<keyword evidence="2" id="KW-0732">Signal</keyword>
<dbReference type="EMBL" id="CP036263">
    <property type="protein sequence ID" value="QDS97022.1"/>
    <property type="molecule type" value="Genomic_DNA"/>
</dbReference>
<protein>
    <submittedName>
        <fullName evidence="4">Peptidoglycan binding domain protein</fullName>
    </submittedName>
</protein>
<proteinExistence type="predicted"/>
<dbReference type="AlphaFoldDB" id="A0A517MQ78"/>
<feature type="domain" description="Peptidoglycan binding-like" evidence="3">
    <location>
        <begin position="163"/>
        <end position="227"/>
    </location>
</feature>
<organism evidence="4 5">
    <name type="scientific">Adhaeretor mobilis</name>
    <dbReference type="NCBI Taxonomy" id="1930276"/>
    <lineage>
        <taxon>Bacteria</taxon>
        <taxon>Pseudomonadati</taxon>
        <taxon>Planctomycetota</taxon>
        <taxon>Planctomycetia</taxon>
        <taxon>Pirellulales</taxon>
        <taxon>Lacipirellulaceae</taxon>
        <taxon>Adhaeretor</taxon>
    </lineage>
</organism>
<feature type="signal peptide" evidence="2">
    <location>
        <begin position="1"/>
        <end position="31"/>
    </location>
</feature>
<evidence type="ECO:0000313" key="5">
    <source>
        <dbReference type="Proteomes" id="UP000319852"/>
    </source>
</evidence>
<dbReference type="Pfam" id="PF01471">
    <property type="entry name" value="PG_binding_1"/>
    <property type="match status" value="1"/>
</dbReference>
<dbReference type="Proteomes" id="UP000319852">
    <property type="component" value="Chromosome"/>
</dbReference>
<dbReference type="KEGG" id="amob:HG15A2_02810"/>
<keyword evidence="5" id="KW-1185">Reference proteome</keyword>
<evidence type="ECO:0000256" key="1">
    <source>
        <dbReference type="SAM" id="MobiDB-lite"/>
    </source>
</evidence>
<accession>A0A517MQ78</accession>
<name>A0A517MQ78_9BACT</name>
<dbReference type="RefSeq" id="WP_145057074.1">
    <property type="nucleotide sequence ID" value="NZ_CP036263.1"/>
</dbReference>
<evidence type="ECO:0000313" key="4">
    <source>
        <dbReference type="EMBL" id="QDS97022.1"/>
    </source>
</evidence>
<feature type="region of interest" description="Disordered" evidence="1">
    <location>
        <begin position="260"/>
        <end position="279"/>
    </location>
</feature>
<reference evidence="4 5" key="1">
    <citation type="submission" date="2019-02" db="EMBL/GenBank/DDBJ databases">
        <title>Deep-cultivation of Planctomycetes and their phenomic and genomic characterization uncovers novel biology.</title>
        <authorList>
            <person name="Wiegand S."/>
            <person name="Jogler M."/>
            <person name="Boedeker C."/>
            <person name="Pinto D."/>
            <person name="Vollmers J."/>
            <person name="Rivas-Marin E."/>
            <person name="Kohn T."/>
            <person name="Peeters S.H."/>
            <person name="Heuer A."/>
            <person name="Rast P."/>
            <person name="Oberbeckmann S."/>
            <person name="Bunk B."/>
            <person name="Jeske O."/>
            <person name="Meyerdierks A."/>
            <person name="Storesund J.E."/>
            <person name="Kallscheuer N."/>
            <person name="Luecker S."/>
            <person name="Lage O.M."/>
            <person name="Pohl T."/>
            <person name="Merkel B.J."/>
            <person name="Hornburger P."/>
            <person name="Mueller R.-W."/>
            <person name="Bruemmer F."/>
            <person name="Labrenz M."/>
            <person name="Spormann A.M."/>
            <person name="Op den Camp H."/>
            <person name="Overmann J."/>
            <person name="Amann R."/>
            <person name="Jetten M.S.M."/>
            <person name="Mascher T."/>
            <person name="Medema M.H."/>
            <person name="Devos D.P."/>
            <person name="Kaster A.-K."/>
            <person name="Ovreas L."/>
            <person name="Rohde M."/>
            <person name="Galperin M.Y."/>
            <person name="Jogler C."/>
        </authorList>
    </citation>
    <scope>NUCLEOTIDE SEQUENCE [LARGE SCALE GENOMIC DNA]</scope>
    <source>
        <strain evidence="4 5">HG15A2</strain>
    </source>
</reference>
<feature type="chain" id="PRO_5021917568" evidence="2">
    <location>
        <begin position="32"/>
        <end position="530"/>
    </location>
</feature>
<dbReference type="SUPFAM" id="SSF47090">
    <property type="entry name" value="PGBD-like"/>
    <property type="match status" value="1"/>
</dbReference>
<dbReference type="OrthoDB" id="9787225at2"/>
<dbReference type="Gene3D" id="1.10.101.10">
    <property type="entry name" value="PGBD-like superfamily/PGBD"/>
    <property type="match status" value="1"/>
</dbReference>